<gene>
    <name evidence="8" type="ORF">SSLN_LOCUS4992</name>
</gene>
<sequence length="916" mass="99119">MNTEYKIRDHFTLLTNPAGVLQIPRLETYLQELLSLAVGVFEEPNFSYNSQTSKFIISGRSKSILVEEFLERMLAEPGPQTFSWLKVFHRMVIVENVRHQVKCEGCKREPIIGLRYKCTRCPRYNLCQDCFWTGITTDAHTNSHDVKEYTTSTKQHSRQFGHSLRKSFQFVRQHSTVSSGASSSSEATGTPEGGTMPRTTMVPALVPCSPHQRLPQARPPGFPTMQAVPQQHKIVGSSGGNHMRYPPVRTSSYDCSLPMQMSYYCTGLCGAPGPQPISLGGTGSNSFNETLILHQQPFYPHFAGCCMRPGRPPNTPVLSHAREARQQLGMQVQMPTGPAAAAAAASVSEIPPTPIQPNSQQRPVMQPSGKVPQNSEELQQRGMLPQKEQLPQRARGPSVGPLPANQRLTQRHNSMPEGPHHLVPPESPTAYRALSHEQETKPMRVVAPETNQAAVCEAGNPNRGGTAANGVDATAGTNAGRPGVVDTVPQTLTPTDDNAASRGGTAQPADEHSMIANYAARLAALKGLNGQFGDMNHVFDCTQTQRQLVAQLEAKNREILLEIQRLRLEQQQQAAGIAAAMVAGGRPNLGSMRPGVEPGAAGDGRSDTLGRHPESEDPQLMAELQALRQRKSTLEARMNDLQGNRRDLMIQLETLMRLLKTGSDNYQSHEEVLSFPAQPLPPESSGGFEGSLSHVPPGLVSYYTQSRSHGAGMNPPRRSSSLVRRSRGEGSLDHLPPLLHRSLDAESVLRSNTSTETPFLEPFGETMCSLRRPYGRPKAYPAEASLSPRHGFERSGSQPPSLESSTAAVAAAAASAASGTFTRPRTASQSYAHQRGALTPTADPWRSGGTLGRPPVHPKVTTSASSASPYRSVCNAKPTLTALDTPGSAGPESTMKEATQLNQFSSSANQAATSCW</sequence>
<proteinExistence type="predicted"/>
<dbReference type="EMBL" id="UYSU01033077">
    <property type="protein sequence ID" value="VDL91377.1"/>
    <property type="molecule type" value="Genomic_DNA"/>
</dbReference>
<dbReference type="SUPFAM" id="SSF57850">
    <property type="entry name" value="RING/U-box"/>
    <property type="match status" value="1"/>
</dbReference>
<dbReference type="Pfam" id="PF00569">
    <property type="entry name" value="ZZ"/>
    <property type="match status" value="1"/>
</dbReference>
<feature type="region of interest" description="Disordered" evidence="6">
    <location>
        <begin position="334"/>
        <end position="424"/>
    </location>
</feature>
<feature type="compositionally biased region" description="Polar residues" evidence="6">
    <location>
        <begin position="819"/>
        <end position="832"/>
    </location>
</feature>
<feature type="compositionally biased region" description="Polar residues" evidence="6">
    <location>
        <begin position="860"/>
        <end position="869"/>
    </location>
</feature>
<dbReference type="InterPro" id="IPR015154">
    <property type="entry name" value="EF-hand_dom_typ2"/>
</dbReference>
<dbReference type="GO" id="GO:0045202">
    <property type="term" value="C:synapse"/>
    <property type="evidence" value="ECO:0007669"/>
    <property type="project" value="TreeGrafter"/>
</dbReference>
<dbReference type="Pfam" id="PF09069">
    <property type="entry name" value="EF-hand_3"/>
    <property type="match status" value="1"/>
</dbReference>
<evidence type="ECO:0000256" key="5">
    <source>
        <dbReference type="SAM" id="Coils"/>
    </source>
</evidence>
<evidence type="ECO:0000256" key="2">
    <source>
        <dbReference type="ARBA" id="ARBA00022771"/>
    </source>
</evidence>
<dbReference type="InterPro" id="IPR050774">
    <property type="entry name" value="KCMF1/Dystrophin"/>
</dbReference>
<evidence type="ECO:0000313" key="10">
    <source>
        <dbReference type="WBParaSite" id="SSLN_0000515501-mRNA-1"/>
    </source>
</evidence>
<evidence type="ECO:0000256" key="1">
    <source>
        <dbReference type="ARBA" id="ARBA00022723"/>
    </source>
</evidence>
<reference evidence="8 9" key="2">
    <citation type="submission" date="2018-11" db="EMBL/GenBank/DDBJ databases">
        <authorList>
            <consortium name="Pathogen Informatics"/>
        </authorList>
    </citation>
    <scope>NUCLEOTIDE SEQUENCE [LARGE SCALE GENOMIC DNA]</scope>
    <source>
        <strain evidence="8 9">NST_G2</strain>
    </source>
</reference>
<dbReference type="AlphaFoldDB" id="A0A183SL94"/>
<dbReference type="STRING" id="70667.A0A183SL94"/>
<feature type="compositionally biased region" description="Low complexity" evidence="6">
    <location>
        <begin position="804"/>
        <end position="818"/>
    </location>
</feature>
<dbReference type="PANTHER" id="PTHR12268">
    <property type="entry name" value="E3 UBIQUITIN-PROTEIN LIGASE KCMF1"/>
    <property type="match status" value="1"/>
</dbReference>
<dbReference type="PANTHER" id="PTHR12268:SF27">
    <property type="entry name" value="DYSTROBREVIN, ISOFORM F"/>
    <property type="match status" value="1"/>
</dbReference>
<feature type="compositionally biased region" description="Low complexity" evidence="6">
    <location>
        <begin position="175"/>
        <end position="195"/>
    </location>
</feature>
<keyword evidence="5" id="KW-0175">Coiled coil</keyword>
<feature type="coiled-coil region" evidence="5">
    <location>
        <begin position="624"/>
        <end position="658"/>
    </location>
</feature>
<dbReference type="PROSITE" id="PS50135">
    <property type="entry name" value="ZF_ZZ_2"/>
    <property type="match status" value="1"/>
</dbReference>
<name>A0A183SL94_SCHSO</name>
<accession>A0A183SL94</accession>
<dbReference type="OrthoDB" id="6019271at2759"/>
<dbReference type="GO" id="GO:0008270">
    <property type="term" value="F:zinc ion binding"/>
    <property type="evidence" value="ECO:0007669"/>
    <property type="project" value="UniProtKB-KW"/>
</dbReference>
<dbReference type="GO" id="GO:0099536">
    <property type="term" value="P:synaptic signaling"/>
    <property type="evidence" value="ECO:0007669"/>
    <property type="project" value="TreeGrafter"/>
</dbReference>
<organism evidence="10">
    <name type="scientific">Schistocephalus solidus</name>
    <name type="common">Tapeworm</name>
    <dbReference type="NCBI Taxonomy" id="70667"/>
    <lineage>
        <taxon>Eukaryota</taxon>
        <taxon>Metazoa</taxon>
        <taxon>Spiralia</taxon>
        <taxon>Lophotrochozoa</taxon>
        <taxon>Platyhelminthes</taxon>
        <taxon>Cestoda</taxon>
        <taxon>Eucestoda</taxon>
        <taxon>Diphyllobothriidea</taxon>
        <taxon>Diphyllobothriidae</taxon>
        <taxon>Schistocephalus</taxon>
    </lineage>
</organism>
<feature type="region of interest" description="Disordered" evidence="6">
    <location>
        <begin position="591"/>
        <end position="615"/>
    </location>
</feature>
<dbReference type="GO" id="GO:0005886">
    <property type="term" value="C:plasma membrane"/>
    <property type="evidence" value="ECO:0007669"/>
    <property type="project" value="TreeGrafter"/>
</dbReference>
<dbReference type="InterPro" id="IPR011992">
    <property type="entry name" value="EF-hand-dom_pair"/>
</dbReference>
<feature type="domain" description="ZZ-type" evidence="7">
    <location>
        <begin position="98"/>
        <end position="154"/>
    </location>
</feature>
<feature type="region of interest" description="Disordered" evidence="6">
    <location>
        <begin position="706"/>
        <end position="737"/>
    </location>
</feature>
<evidence type="ECO:0000313" key="9">
    <source>
        <dbReference type="Proteomes" id="UP000275846"/>
    </source>
</evidence>
<reference evidence="10" key="1">
    <citation type="submission" date="2016-06" db="UniProtKB">
        <authorList>
            <consortium name="WormBaseParasite"/>
        </authorList>
    </citation>
    <scope>IDENTIFICATION</scope>
</reference>
<feature type="compositionally biased region" description="Basic and acidic residues" evidence="6">
    <location>
        <begin position="604"/>
        <end position="615"/>
    </location>
</feature>
<evidence type="ECO:0000313" key="8">
    <source>
        <dbReference type="EMBL" id="VDL91377.1"/>
    </source>
</evidence>
<keyword evidence="9" id="KW-1185">Reference proteome</keyword>
<dbReference type="Gene3D" id="3.30.60.90">
    <property type="match status" value="1"/>
</dbReference>
<dbReference type="Proteomes" id="UP000275846">
    <property type="component" value="Unassembled WGS sequence"/>
</dbReference>
<dbReference type="InterPro" id="IPR043145">
    <property type="entry name" value="Znf_ZZ_sf"/>
</dbReference>
<dbReference type="SMART" id="SM00291">
    <property type="entry name" value="ZnF_ZZ"/>
    <property type="match status" value="1"/>
</dbReference>
<dbReference type="InterPro" id="IPR000433">
    <property type="entry name" value="Znf_ZZ"/>
</dbReference>
<protein>
    <submittedName>
        <fullName evidence="10">ZZ-type domain-containing protein</fullName>
    </submittedName>
</protein>
<evidence type="ECO:0000259" key="7">
    <source>
        <dbReference type="PROSITE" id="PS50135"/>
    </source>
</evidence>
<dbReference type="SUPFAM" id="SSF47473">
    <property type="entry name" value="EF-hand"/>
    <property type="match status" value="1"/>
</dbReference>
<keyword evidence="3" id="KW-0862">Zinc</keyword>
<feature type="region of interest" description="Disordered" evidence="6">
    <location>
        <begin position="779"/>
        <end position="871"/>
    </location>
</feature>
<dbReference type="WBParaSite" id="SSLN_0000515501-mRNA-1">
    <property type="protein sequence ID" value="SSLN_0000515501-mRNA-1"/>
    <property type="gene ID" value="SSLN_0000515501"/>
</dbReference>
<evidence type="ECO:0000256" key="3">
    <source>
        <dbReference type="ARBA" id="ARBA00022833"/>
    </source>
</evidence>
<evidence type="ECO:0000256" key="4">
    <source>
        <dbReference type="PROSITE-ProRule" id="PRU00228"/>
    </source>
</evidence>
<feature type="region of interest" description="Disordered" evidence="6">
    <location>
        <begin position="175"/>
        <end position="199"/>
    </location>
</feature>
<keyword evidence="1" id="KW-0479">Metal-binding</keyword>
<keyword evidence="2 4" id="KW-0863">Zinc-finger</keyword>
<evidence type="ECO:0000256" key="6">
    <source>
        <dbReference type="SAM" id="MobiDB-lite"/>
    </source>
</evidence>